<evidence type="ECO:0000256" key="2">
    <source>
        <dbReference type="SAM" id="Phobius"/>
    </source>
</evidence>
<dbReference type="Proteomes" id="UP000326641">
    <property type="component" value="Unassembled WGS sequence"/>
</dbReference>
<keyword evidence="4" id="KW-1185">Reference proteome</keyword>
<keyword evidence="2" id="KW-0472">Membrane</keyword>
<feature type="region of interest" description="Disordered" evidence="1">
    <location>
        <begin position="43"/>
        <end position="68"/>
    </location>
</feature>
<protein>
    <submittedName>
        <fullName evidence="3">Uncharacterized protein</fullName>
    </submittedName>
</protein>
<comment type="caution">
    <text evidence="3">The sequence shown here is derived from an EMBL/GenBank/DDBJ whole genome shotgun (WGS) entry which is preliminary data.</text>
</comment>
<sequence>MTQAATAPCAGRRGEREAGGCDWFALGVTAGVIAAGIVCRRSANGKGRQQGGSCRTRSWTAGTLTVSR</sequence>
<feature type="compositionally biased region" description="Polar residues" evidence="1">
    <location>
        <begin position="51"/>
        <end position="68"/>
    </location>
</feature>
<accession>A0A564WAF5</accession>
<organism evidence="3 4">
    <name type="scientific">Candidatus Defluviicoccus seviourii</name>
    <dbReference type="NCBI Taxonomy" id="2565273"/>
    <lineage>
        <taxon>Bacteria</taxon>
        <taxon>Pseudomonadati</taxon>
        <taxon>Pseudomonadota</taxon>
        <taxon>Alphaproteobacteria</taxon>
        <taxon>Rhodospirillales</taxon>
        <taxon>Rhodospirillaceae</taxon>
        <taxon>Defluviicoccus</taxon>
    </lineage>
</organism>
<evidence type="ECO:0000313" key="3">
    <source>
        <dbReference type="EMBL" id="VUX45095.1"/>
    </source>
</evidence>
<evidence type="ECO:0000256" key="1">
    <source>
        <dbReference type="SAM" id="MobiDB-lite"/>
    </source>
</evidence>
<proteinExistence type="predicted"/>
<dbReference type="EMBL" id="UXAT02000001">
    <property type="protein sequence ID" value="VUX45095.1"/>
    <property type="molecule type" value="Genomic_DNA"/>
</dbReference>
<feature type="transmembrane region" description="Helical" evidence="2">
    <location>
        <begin position="23"/>
        <end position="39"/>
    </location>
</feature>
<dbReference type="AlphaFoldDB" id="A0A564WAF5"/>
<gene>
    <name evidence="3" type="ORF">DF3PA_10220</name>
</gene>
<keyword evidence="2" id="KW-1133">Transmembrane helix</keyword>
<keyword evidence="2" id="KW-0812">Transmembrane</keyword>
<reference evidence="3" key="1">
    <citation type="submission" date="2018-11" db="EMBL/GenBank/DDBJ databases">
        <authorList>
            <person name="Onetto C."/>
        </authorList>
    </citation>
    <scope>NUCLEOTIDE SEQUENCE [LARGE SCALE GENOMIC DNA]</scope>
</reference>
<evidence type="ECO:0000313" key="4">
    <source>
        <dbReference type="Proteomes" id="UP000326641"/>
    </source>
</evidence>
<name>A0A564WAF5_9PROT</name>